<proteinExistence type="predicted"/>
<dbReference type="EMBL" id="JAIVFQ010000041">
    <property type="protein sequence ID" value="MCC5602005.1"/>
    <property type="molecule type" value="Genomic_DNA"/>
</dbReference>
<evidence type="ECO:0000313" key="2">
    <source>
        <dbReference type="Proteomes" id="UP001199525"/>
    </source>
</evidence>
<dbReference type="Proteomes" id="UP001199525">
    <property type="component" value="Unassembled WGS sequence"/>
</dbReference>
<reference evidence="1 2" key="1">
    <citation type="journal article" date="2021" name="Microorganisms">
        <title>Genome Evolution of Filamentous Cyanobacterium Nostoc Species: From Facultative Symbiosis to Free Living.</title>
        <authorList>
            <person name="Huo D."/>
            <person name="Li H."/>
            <person name="Cai F."/>
            <person name="Guo X."/>
            <person name="Qiao Z."/>
            <person name="Wang W."/>
            <person name="Yu G."/>
            <person name="Li R."/>
        </authorList>
    </citation>
    <scope>NUCLEOTIDE SEQUENCE [LARGE SCALE GENOMIC DNA]</scope>
    <source>
        <strain evidence="1 2">CHAB 5714</strain>
    </source>
</reference>
<name>A0ABS8ICT1_9NOSO</name>
<organism evidence="1 2">
    <name type="scientific">Nostoc favosum CHAB5714</name>
    <dbReference type="NCBI Taxonomy" id="2780399"/>
    <lineage>
        <taxon>Bacteria</taxon>
        <taxon>Bacillati</taxon>
        <taxon>Cyanobacteriota</taxon>
        <taxon>Cyanophyceae</taxon>
        <taxon>Nostocales</taxon>
        <taxon>Nostocaceae</taxon>
        <taxon>Nostoc</taxon>
        <taxon>Nostoc favosum</taxon>
    </lineage>
</organism>
<sequence>MPRITLEVSEELSQQLAQVGDALRQATSCLRLPELLALSLQQPAVPAQVYRYILDFLASNPTPEQIAEFKPTPEMQERLRTLLARSNAGELTPTELKELDEYERIEHLVGMIKAGNLSYLTS</sequence>
<dbReference type="RefSeq" id="WP_229486981.1">
    <property type="nucleotide sequence ID" value="NZ_JAIVFQ010000041.1"/>
</dbReference>
<accession>A0ABS8ICT1</accession>
<protein>
    <submittedName>
        <fullName evidence="1">Uncharacterized protein</fullName>
    </submittedName>
</protein>
<comment type="caution">
    <text evidence="1">The sequence shown here is derived from an EMBL/GenBank/DDBJ whole genome shotgun (WGS) entry which is preliminary data.</text>
</comment>
<keyword evidence="2" id="KW-1185">Reference proteome</keyword>
<evidence type="ECO:0000313" key="1">
    <source>
        <dbReference type="EMBL" id="MCC5602005.1"/>
    </source>
</evidence>
<gene>
    <name evidence="1" type="ORF">LC586_23085</name>
</gene>